<evidence type="ECO:0000256" key="2">
    <source>
        <dbReference type="ARBA" id="ARBA00022737"/>
    </source>
</evidence>
<evidence type="ECO:0000256" key="3">
    <source>
        <dbReference type="ARBA" id="ARBA00023157"/>
    </source>
</evidence>
<accession>A0A7D9J6P4</accession>
<dbReference type="PANTHER" id="PTHR24049:SF35">
    <property type="entry name" value="EGF-LIKE DOMAIN-CONTAINING PROTEIN"/>
    <property type="match status" value="1"/>
</dbReference>
<feature type="non-terminal residue" evidence="5">
    <location>
        <position position="184"/>
    </location>
</feature>
<name>A0A7D9J6P4_PARCT</name>
<keyword evidence="1 4" id="KW-0245">EGF-like domain</keyword>
<gene>
    <name evidence="5" type="ORF">PACLA_8A089646</name>
</gene>
<dbReference type="PROSITE" id="PS00022">
    <property type="entry name" value="EGF_1"/>
    <property type="match status" value="3"/>
</dbReference>
<evidence type="ECO:0000313" key="6">
    <source>
        <dbReference type="Proteomes" id="UP001152795"/>
    </source>
</evidence>
<dbReference type="FunFam" id="2.10.25.10:FF:000118">
    <property type="entry name" value="protein delta homolog 2"/>
    <property type="match status" value="1"/>
</dbReference>
<dbReference type="PROSITE" id="PS50026">
    <property type="entry name" value="EGF_3"/>
    <property type="match status" value="3"/>
</dbReference>
<dbReference type="InterPro" id="IPR051022">
    <property type="entry name" value="Notch_Cell-Fate_Det"/>
</dbReference>
<reference evidence="5" key="1">
    <citation type="submission" date="2020-04" db="EMBL/GenBank/DDBJ databases">
        <authorList>
            <person name="Alioto T."/>
            <person name="Alioto T."/>
            <person name="Gomez Garrido J."/>
        </authorList>
    </citation>
    <scope>NUCLEOTIDE SEQUENCE</scope>
    <source>
        <strain evidence="5">A484AB</strain>
    </source>
</reference>
<feature type="disulfide bond" evidence="4">
    <location>
        <begin position="172"/>
        <end position="181"/>
    </location>
</feature>
<evidence type="ECO:0000313" key="5">
    <source>
        <dbReference type="EMBL" id="CAB4023005.1"/>
    </source>
</evidence>
<dbReference type="Gene3D" id="2.10.25.10">
    <property type="entry name" value="Laminin"/>
    <property type="match status" value="3"/>
</dbReference>
<keyword evidence="2" id="KW-0677">Repeat</keyword>
<protein>
    <submittedName>
        <fullName evidence="5">Slit homolog 1 isoform X2</fullName>
    </submittedName>
</protein>
<dbReference type="PANTHER" id="PTHR24049">
    <property type="entry name" value="CRUMBS FAMILY MEMBER"/>
    <property type="match status" value="1"/>
</dbReference>
<dbReference type="InterPro" id="IPR000742">
    <property type="entry name" value="EGF"/>
</dbReference>
<evidence type="ECO:0000256" key="4">
    <source>
        <dbReference type="PROSITE-ProRule" id="PRU00076"/>
    </source>
</evidence>
<dbReference type="EMBL" id="CACRXK020012267">
    <property type="protein sequence ID" value="CAB4023005.1"/>
    <property type="molecule type" value="Genomic_DNA"/>
</dbReference>
<feature type="disulfide bond" evidence="4">
    <location>
        <begin position="70"/>
        <end position="79"/>
    </location>
</feature>
<proteinExistence type="predicted"/>
<comment type="caution">
    <text evidence="4">Lacks conserved residue(s) required for the propagation of feature annotation.</text>
</comment>
<evidence type="ECO:0000256" key="1">
    <source>
        <dbReference type="ARBA" id="ARBA00022536"/>
    </source>
</evidence>
<organism evidence="5 6">
    <name type="scientific">Paramuricea clavata</name>
    <name type="common">Red gorgonian</name>
    <name type="synonym">Violescent sea-whip</name>
    <dbReference type="NCBI Taxonomy" id="317549"/>
    <lineage>
        <taxon>Eukaryota</taxon>
        <taxon>Metazoa</taxon>
        <taxon>Cnidaria</taxon>
        <taxon>Anthozoa</taxon>
        <taxon>Octocorallia</taxon>
        <taxon>Malacalcyonacea</taxon>
        <taxon>Plexauridae</taxon>
        <taxon>Paramuricea</taxon>
    </lineage>
</organism>
<keyword evidence="3 4" id="KW-1015">Disulfide bond</keyword>
<sequence>ITCEDHPCGSIGICKTDSDSSFFCECPGNSFGDGYHCHDTPCYSSPCQNGATCKAKKEKNGEDKEYECDCPVGFTGDDCEVFEIEFPCSERRIVDIPYCEEENDASQTIDTCDETPCKNEGICEPIPTGQYEYRCKCQPGYIGRTCETKTDCKDNSDCKNGGTCESSKQCLCAPGFKGLFCNER</sequence>
<dbReference type="OrthoDB" id="5989614at2759"/>
<comment type="caution">
    <text evidence="5">The sequence shown here is derived from an EMBL/GenBank/DDBJ whole genome shotgun (WGS) entry which is preliminary data.</text>
</comment>
<feature type="non-terminal residue" evidence="5">
    <location>
        <position position="1"/>
    </location>
</feature>
<dbReference type="CDD" id="cd00054">
    <property type="entry name" value="EGF_CA"/>
    <property type="match status" value="1"/>
</dbReference>
<dbReference type="SUPFAM" id="SSF57196">
    <property type="entry name" value="EGF/Laminin"/>
    <property type="match status" value="3"/>
</dbReference>
<dbReference type="Pfam" id="PF00008">
    <property type="entry name" value="EGF"/>
    <property type="match status" value="3"/>
</dbReference>
<dbReference type="PROSITE" id="PS01186">
    <property type="entry name" value="EGF_2"/>
    <property type="match status" value="3"/>
</dbReference>
<dbReference type="AlphaFoldDB" id="A0A7D9J6P4"/>
<feature type="disulfide bond" evidence="4">
    <location>
        <begin position="137"/>
        <end position="146"/>
    </location>
</feature>
<dbReference type="SMART" id="SM00181">
    <property type="entry name" value="EGF"/>
    <property type="match status" value="4"/>
</dbReference>
<dbReference type="Proteomes" id="UP001152795">
    <property type="component" value="Unassembled WGS sequence"/>
</dbReference>
<keyword evidence="6" id="KW-1185">Reference proteome</keyword>